<organism evidence="2 3">
    <name type="scientific">Cryptosporangium minutisporangium</name>
    <dbReference type="NCBI Taxonomy" id="113569"/>
    <lineage>
        <taxon>Bacteria</taxon>
        <taxon>Bacillati</taxon>
        <taxon>Actinomycetota</taxon>
        <taxon>Actinomycetes</taxon>
        <taxon>Cryptosporangiales</taxon>
        <taxon>Cryptosporangiaceae</taxon>
        <taxon>Cryptosporangium</taxon>
    </lineage>
</organism>
<protein>
    <submittedName>
        <fullName evidence="2">Uncharacterized protein</fullName>
    </submittedName>
</protein>
<dbReference type="InterPro" id="IPR045728">
    <property type="entry name" value="DUF6082"/>
</dbReference>
<accession>A0ABP6SYU3</accession>
<feature type="transmembrane region" description="Helical" evidence="1">
    <location>
        <begin position="203"/>
        <end position="221"/>
    </location>
</feature>
<dbReference type="EMBL" id="BAAAYN010000017">
    <property type="protein sequence ID" value="GAA3387180.1"/>
    <property type="molecule type" value="Genomic_DNA"/>
</dbReference>
<name>A0ABP6SYU3_9ACTN</name>
<comment type="caution">
    <text evidence="2">The sequence shown here is derived from an EMBL/GenBank/DDBJ whole genome shotgun (WGS) entry which is preliminary data.</text>
</comment>
<dbReference type="Proteomes" id="UP001501676">
    <property type="component" value="Unassembled WGS sequence"/>
</dbReference>
<feature type="transmembrane region" description="Helical" evidence="1">
    <location>
        <begin position="34"/>
        <end position="55"/>
    </location>
</feature>
<evidence type="ECO:0000256" key="1">
    <source>
        <dbReference type="SAM" id="Phobius"/>
    </source>
</evidence>
<sequence>MLGFCVAAALLGLAIVALNRSSEAELVKLSNIGQAFGALSALLSGIALVGVVISIRAQLQDVAVARAQSVRDLHLELSRMALDDWKSFGPIFSDSAIVDAPNPRSDVFTNQLIAFWWTAYEFGYFSPEATRYNFRELFKSEPGRDFWGRSEGAWRQSGTSSKYQTFLSIASAEYLQAVEGGPPSRPGPSPGPRIRQTDGKRKLSLLYCGAAGGAALAYAFLRTRAKR</sequence>
<evidence type="ECO:0000313" key="3">
    <source>
        <dbReference type="Proteomes" id="UP001501676"/>
    </source>
</evidence>
<keyword evidence="3" id="KW-1185">Reference proteome</keyword>
<gene>
    <name evidence="2" type="ORF">GCM10020369_28730</name>
</gene>
<proteinExistence type="predicted"/>
<evidence type="ECO:0000313" key="2">
    <source>
        <dbReference type="EMBL" id="GAA3387180.1"/>
    </source>
</evidence>
<keyword evidence="1" id="KW-0472">Membrane</keyword>
<keyword evidence="1" id="KW-0812">Transmembrane</keyword>
<dbReference type="Pfam" id="PF19560">
    <property type="entry name" value="DUF6082"/>
    <property type="match status" value="1"/>
</dbReference>
<keyword evidence="1" id="KW-1133">Transmembrane helix</keyword>
<reference evidence="3" key="1">
    <citation type="journal article" date="2019" name="Int. J. Syst. Evol. Microbiol.">
        <title>The Global Catalogue of Microorganisms (GCM) 10K type strain sequencing project: providing services to taxonomists for standard genome sequencing and annotation.</title>
        <authorList>
            <consortium name="The Broad Institute Genomics Platform"/>
            <consortium name="The Broad Institute Genome Sequencing Center for Infectious Disease"/>
            <person name="Wu L."/>
            <person name="Ma J."/>
        </authorList>
    </citation>
    <scope>NUCLEOTIDE SEQUENCE [LARGE SCALE GENOMIC DNA]</scope>
    <source>
        <strain evidence="3">JCM 9458</strain>
    </source>
</reference>